<comment type="caution">
    <text evidence="1">The sequence shown here is derived from an EMBL/GenBank/DDBJ whole genome shotgun (WGS) entry which is preliminary data.</text>
</comment>
<evidence type="ECO:0000313" key="2">
    <source>
        <dbReference type="Proteomes" id="UP000031167"/>
    </source>
</evidence>
<gene>
    <name evidence="1" type="ORF">RM51_10540</name>
</gene>
<dbReference type="Proteomes" id="UP000031167">
    <property type="component" value="Unassembled WGS sequence"/>
</dbReference>
<sequence length="144" mass="17148">MPIIRRSEQKRQTLEDFYKEFIPKAENVYQDVGTPMLEVLRVLNEMFYETKIYGLTSHASLLLFNNDEEDSDYFIVINACQSNYYNEFRIEYIIPENERPWEGAIIQGVSGTFKEFEKMIIISIYNSGGWKNNFEIENLYQKIK</sequence>
<organism evidence="1 2">
    <name type="scientific">Chryseobacterium taiwanense</name>
    <dbReference type="NCBI Taxonomy" id="363331"/>
    <lineage>
        <taxon>Bacteria</taxon>
        <taxon>Pseudomonadati</taxon>
        <taxon>Bacteroidota</taxon>
        <taxon>Flavobacteriia</taxon>
        <taxon>Flavobacteriales</taxon>
        <taxon>Weeksellaceae</taxon>
        <taxon>Chryseobacterium group</taxon>
        <taxon>Chryseobacterium</taxon>
    </lineage>
</organism>
<reference evidence="1 2" key="1">
    <citation type="submission" date="2014-12" db="EMBL/GenBank/DDBJ databases">
        <title>Genome sequencing of Chryseobacterium taiwanense TPW19.</title>
        <authorList>
            <person name="Tan P.W."/>
            <person name="Chan K.-G."/>
        </authorList>
    </citation>
    <scope>NUCLEOTIDE SEQUENCE [LARGE SCALE GENOMIC DNA]</scope>
    <source>
        <strain evidence="1 2">TPW19</strain>
    </source>
</reference>
<dbReference type="RefSeq" id="WP_039368738.1">
    <property type="nucleotide sequence ID" value="NZ_JWTA01000007.1"/>
</dbReference>
<name>A0A0B4D350_9FLAO</name>
<dbReference type="STRING" id="363331.RM51_10540"/>
<dbReference type="AlphaFoldDB" id="A0A0B4D350"/>
<accession>A0A0B4D350</accession>
<proteinExistence type="predicted"/>
<evidence type="ECO:0000313" key="1">
    <source>
        <dbReference type="EMBL" id="KIC63072.1"/>
    </source>
</evidence>
<protein>
    <submittedName>
        <fullName evidence="1">Uncharacterized protein</fullName>
    </submittedName>
</protein>
<dbReference type="EMBL" id="JWTA01000007">
    <property type="protein sequence ID" value="KIC63072.1"/>
    <property type="molecule type" value="Genomic_DNA"/>
</dbReference>
<keyword evidence="2" id="KW-1185">Reference proteome</keyword>
<dbReference type="OrthoDB" id="881402at2"/>